<organism evidence="1">
    <name type="scientific">Lepeophtheirus salmonis</name>
    <name type="common">Salmon louse</name>
    <name type="synonym">Caligus salmonis</name>
    <dbReference type="NCBI Taxonomy" id="72036"/>
    <lineage>
        <taxon>Eukaryota</taxon>
        <taxon>Metazoa</taxon>
        <taxon>Ecdysozoa</taxon>
        <taxon>Arthropoda</taxon>
        <taxon>Crustacea</taxon>
        <taxon>Multicrustacea</taxon>
        <taxon>Hexanauplia</taxon>
        <taxon>Copepoda</taxon>
        <taxon>Siphonostomatoida</taxon>
        <taxon>Caligidae</taxon>
        <taxon>Lepeophtheirus</taxon>
    </lineage>
</organism>
<evidence type="ECO:0000313" key="1">
    <source>
        <dbReference type="EMBL" id="CDW28688.1"/>
    </source>
</evidence>
<sequence length="46" mass="5433">MIDENDVLRLFINIFSYLKSRKQAAMRSHSRDFNHQSSLSCLSIFL</sequence>
<accession>A0A0K2TRN6</accession>
<proteinExistence type="predicted"/>
<name>A0A0K2TRN6_LEPSM</name>
<protein>
    <submittedName>
        <fullName evidence="1">Uncharacterized protein</fullName>
    </submittedName>
</protein>
<dbReference type="AlphaFoldDB" id="A0A0K2TRN6"/>
<reference evidence="1" key="1">
    <citation type="submission" date="2014-05" db="EMBL/GenBank/DDBJ databases">
        <authorList>
            <person name="Chronopoulou M."/>
        </authorList>
    </citation>
    <scope>NUCLEOTIDE SEQUENCE</scope>
    <source>
        <tissue evidence="1">Whole organism</tissue>
    </source>
</reference>
<dbReference type="EMBL" id="HACA01011327">
    <property type="protein sequence ID" value="CDW28688.1"/>
    <property type="molecule type" value="Transcribed_RNA"/>
</dbReference>